<evidence type="ECO:0000259" key="2">
    <source>
        <dbReference type="Pfam" id="PF09832"/>
    </source>
</evidence>
<keyword evidence="1" id="KW-0732">Signal</keyword>
<dbReference type="InterPro" id="IPR018637">
    <property type="entry name" value="DUF2059"/>
</dbReference>
<organism evidence="3 4">
    <name type="scientific">Rhodalgimonas zhirmunskyi</name>
    <dbReference type="NCBI Taxonomy" id="2964767"/>
    <lineage>
        <taxon>Bacteria</taxon>
        <taxon>Pseudomonadati</taxon>
        <taxon>Pseudomonadota</taxon>
        <taxon>Alphaproteobacteria</taxon>
        <taxon>Rhodobacterales</taxon>
        <taxon>Roseobacteraceae</taxon>
        <taxon>Rhodalgimonas</taxon>
    </lineage>
</organism>
<gene>
    <name evidence="3" type="ORF">NOI20_02890</name>
</gene>
<name>A0AAJ1X4E6_9RHOB</name>
<accession>A0AAJ1X4E6</accession>
<sequence>MTPGRAVALLALALSGGAAPVVAQQGALFDARVQAVSVAGRVDVKVDREKLRAFLKVTGFDVALDSIALSAKNAPAMLGRKAEDFGFQWREAADEVFASDKMQGMALDILEQALSADLLDHATTFYVTPLGLKLVTLENEAHMTESTPEGEAAEEALISQLRADNPERLAVLERLNSAVDASESSVRAVQEIQLRFLLAADAAGVMRLKLGEEGLRELLRGGEAALAESLEKSALQSAAWTYRSLTDEELLTYAEALEDPKMQRVYELMNAIQWEVMANRFEALAVRMGTLEPVTDL</sequence>
<comment type="caution">
    <text evidence="3">The sequence shown here is derived from an EMBL/GenBank/DDBJ whole genome shotgun (WGS) entry which is preliminary data.</text>
</comment>
<reference evidence="3" key="2">
    <citation type="submission" date="2023-04" db="EMBL/GenBank/DDBJ databases">
        <title>'Rhodoalgimonas zhirmunskyi' gen. nov., isolated from a red alga.</title>
        <authorList>
            <person name="Nedashkovskaya O.I."/>
            <person name="Otstavnykh N.Y."/>
            <person name="Bystritskaya E.P."/>
            <person name="Balabanova L.A."/>
            <person name="Isaeva M.P."/>
        </authorList>
    </citation>
    <scope>NUCLEOTIDE SEQUENCE</scope>
    <source>
        <strain evidence="3">10Alg 79</strain>
    </source>
</reference>
<reference evidence="3" key="1">
    <citation type="submission" date="2022-07" db="EMBL/GenBank/DDBJ databases">
        <authorList>
            <person name="Otstavnykh N."/>
            <person name="Isaeva M."/>
            <person name="Bystritskaya E."/>
        </authorList>
    </citation>
    <scope>NUCLEOTIDE SEQUENCE</scope>
    <source>
        <strain evidence="3">10Alg 79</strain>
    </source>
</reference>
<dbReference type="Proteomes" id="UP001227162">
    <property type="component" value="Unassembled WGS sequence"/>
</dbReference>
<protein>
    <submittedName>
        <fullName evidence="3">DUF2059 domain-containing protein</fullName>
    </submittedName>
</protein>
<evidence type="ECO:0000313" key="3">
    <source>
        <dbReference type="EMBL" id="MDQ2093049.1"/>
    </source>
</evidence>
<feature type="chain" id="PRO_5042611850" evidence="1">
    <location>
        <begin position="24"/>
        <end position="297"/>
    </location>
</feature>
<evidence type="ECO:0000256" key="1">
    <source>
        <dbReference type="SAM" id="SignalP"/>
    </source>
</evidence>
<feature type="domain" description="DUF2059" evidence="2">
    <location>
        <begin position="100"/>
        <end position="152"/>
    </location>
</feature>
<keyword evidence="4" id="KW-1185">Reference proteome</keyword>
<dbReference type="AlphaFoldDB" id="A0AAJ1X4E6"/>
<dbReference type="Pfam" id="PF09832">
    <property type="entry name" value="DUF2059"/>
    <property type="match status" value="1"/>
</dbReference>
<dbReference type="EMBL" id="JANFFA010000001">
    <property type="protein sequence ID" value="MDQ2093049.1"/>
    <property type="molecule type" value="Genomic_DNA"/>
</dbReference>
<evidence type="ECO:0000313" key="4">
    <source>
        <dbReference type="Proteomes" id="UP001227162"/>
    </source>
</evidence>
<feature type="signal peptide" evidence="1">
    <location>
        <begin position="1"/>
        <end position="23"/>
    </location>
</feature>
<proteinExistence type="predicted"/>